<feature type="compositionally biased region" description="Polar residues" evidence="1">
    <location>
        <begin position="23"/>
        <end position="36"/>
    </location>
</feature>
<gene>
    <name evidence="3" type="ORF">SAMN02745148_00231</name>
</gene>
<organism evidence="3 4">
    <name type="scientific">Modicisalibacter ilicicola DSM 19980</name>
    <dbReference type="NCBI Taxonomy" id="1121942"/>
    <lineage>
        <taxon>Bacteria</taxon>
        <taxon>Pseudomonadati</taxon>
        <taxon>Pseudomonadota</taxon>
        <taxon>Gammaproteobacteria</taxon>
        <taxon>Oceanospirillales</taxon>
        <taxon>Halomonadaceae</taxon>
        <taxon>Modicisalibacter</taxon>
    </lineage>
</organism>
<reference evidence="3 4" key="1">
    <citation type="submission" date="2016-11" db="EMBL/GenBank/DDBJ databases">
        <authorList>
            <person name="Jaros S."/>
            <person name="Januszkiewicz K."/>
            <person name="Wedrychowicz H."/>
        </authorList>
    </citation>
    <scope>NUCLEOTIDE SEQUENCE [LARGE SCALE GENOMIC DNA]</scope>
    <source>
        <strain evidence="3 4">DSM 19980</strain>
    </source>
</reference>
<evidence type="ECO:0000256" key="2">
    <source>
        <dbReference type="SAM" id="SignalP"/>
    </source>
</evidence>
<protein>
    <submittedName>
        <fullName evidence="3">Uncharacterized protein</fullName>
    </submittedName>
</protein>
<name>A0A1M4SUG6_9GAMM</name>
<accession>A0A1M4SUG6</accession>
<feature type="region of interest" description="Disordered" evidence="1">
    <location>
        <begin position="23"/>
        <end position="108"/>
    </location>
</feature>
<evidence type="ECO:0000313" key="4">
    <source>
        <dbReference type="Proteomes" id="UP000184346"/>
    </source>
</evidence>
<sequence>MKGSQLTSIFLASLLTFSISAVAQQSSPTEPNSGIDSAQDVDPSTEEPVSEQPDKSNLDPDGGVNSAQDVDPTPESESGGQLEEDAMAPNSGIDSNADVSPDEDEMNN</sequence>
<feature type="signal peptide" evidence="2">
    <location>
        <begin position="1"/>
        <end position="23"/>
    </location>
</feature>
<proteinExistence type="predicted"/>
<dbReference type="EMBL" id="FQUJ01000002">
    <property type="protein sequence ID" value="SHE35829.1"/>
    <property type="molecule type" value="Genomic_DNA"/>
</dbReference>
<evidence type="ECO:0000256" key="1">
    <source>
        <dbReference type="SAM" id="MobiDB-lite"/>
    </source>
</evidence>
<dbReference type="Proteomes" id="UP000184346">
    <property type="component" value="Unassembled WGS sequence"/>
</dbReference>
<keyword evidence="2" id="KW-0732">Signal</keyword>
<dbReference type="RefSeq" id="WP_072818853.1">
    <property type="nucleotide sequence ID" value="NZ_FQUJ01000002.1"/>
</dbReference>
<keyword evidence="4" id="KW-1185">Reference proteome</keyword>
<feature type="chain" id="PRO_5012951300" evidence="2">
    <location>
        <begin position="24"/>
        <end position="108"/>
    </location>
</feature>
<evidence type="ECO:0000313" key="3">
    <source>
        <dbReference type="EMBL" id="SHE35829.1"/>
    </source>
</evidence>
<dbReference type="AlphaFoldDB" id="A0A1M4SUG6"/>